<dbReference type="GeneID" id="303487235"/>
<proteinExistence type="predicted"/>
<organism evidence="2 3">
    <name type="scientific">Blastomonas fulva</name>
    <dbReference type="NCBI Taxonomy" id="1550728"/>
    <lineage>
        <taxon>Bacteria</taxon>
        <taxon>Pseudomonadati</taxon>
        <taxon>Pseudomonadota</taxon>
        <taxon>Alphaproteobacteria</taxon>
        <taxon>Sphingomonadales</taxon>
        <taxon>Sphingomonadaceae</taxon>
        <taxon>Blastomonas</taxon>
    </lineage>
</organism>
<accession>A0ABN5B9B1</accession>
<dbReference type="InterPro" id="IPR000182">
    <property type="entry name" value="GNAT_dom"/>
</dbReference>
<dbReference type="Gene3D" id="3.40.630.30">
    <property type="match status" value="1"/>
</dbReference>
<dbReference type="RefSeq" id="WP_117353577.1">
    <property type="nucleotide sequence ID" value="NZ_CP020083.1"/>
</dbReference>
<protein>
    <recommendedName>
        <fullName evidence="1">N-acetyltransferase domain-containing protein</fullName>
    </recommendedName>
</protein>
<evidence type="ECO:0000313" key="2">
    <source>
        <dbReference type="EMBL" id="ASR53615.1"/>
    </source>
</evidence>
<dbReference type="Proteomes" id="UP000258016">
    <property type="component" value="Chromosome"/>
</dbReference>
<name>A0ABN5B9B1_9SPHN</name>
<keyword evidence="3" id="KW-1185">Reference proteome</keyword>
<dbReference type="EMBL" id="CP020083">
    <property type="protein sequence ID" value="ASR53615.1"/>
    <property type="molecule type" value="Genomic_DNA"/>
</dbReference>
<dbReference type="SUPFAM" id="SSF55729">
    <property type="entry name" value="Acyl-CoA N-acyltransferases (Nat)"/>
    <property type="match status" value="1"/>
</dbReference>
<feature type="domain" description="N-acetyltransferase" evidence="1">
    <location>
        <begin position="24"/>
        <end position="181"/>
    </location>
</feature>
<evidence type="ECO:0000313" key="3">
    <source>
        <dbReference type="Proteomes" id="UP000258016"/>
    </source>
</evidence>
<gene>
    <name evidence="2" type="ORF">B5J99_16715</name>
</gene>
<dbReference type="Pfam" id="PF13302">
    <property type="entry name" value="Acetyltransf_3"/>
    <property type="match status" value="1"/>
</dbReference>
<reference evidence="2 3" key="1">
    <citation type="submission" date="2017-03" db="EMBL/GenBank/DDBJ databases">
        <title>Complete genome sequence of Blastomonas fulva degrading microcsystin LR.</title>
        <authorList>
            <person name="Lee H.-g."/>
            <person name="Jin L."/>
            <person name="oh H.-M."/>
        </authorList>
    </citation>
    <scope>NUCLEOTIDE SEQUENCE [LARGE SCALE GENOMIC DNA]</scope>
    <source>
        <strain evidence="2 3">T2</strain>
    </source>
</reference>
<dbReference type="InterPro" id="IPR016181">
    <property type="entry name" value="Acyl_CoA_acyltransferase"/>
</dbReference>
<dbReference type="PROSITE" id="PS51186">
    <property type="entry name" value="GNAT"/>
    <property type="match status" value="1"/>
</dbReference>
<sequence length="205" mass="22453">MGKQNTGEFIDQIIHTTASDGKSICIRSIRSSDAEQMREGIAHLSTQSRYLRFFSLQPMPSDSVIARLVDADGHDHIAWGAIHLDGADNPAIGAVHAIRSTDEQRSGEFSVAILDDFHGIGLGRMLTAVLLINCCAEQLQVLDIQTLAENHAAIGFIRSIGGELKQWDGGVQDYVLEVKPAIAKLRETSDLQGIRDIFKALDQYL</sequence>
<evidence type="ECO:0000259" key="1">
    <source>
        <dbReference type="PROSITE" id="PS51186"/>
    </source>
</evidence>